<dbReference type="ExpressionAtlas" id="A0A3L6FVV3">
    <property type="expression patterns" value="baseline"/>
</dbReference>
<reference evidence="3 4" key="1">
    <citation type="journal article" date="2018" name="Nat. Genet.">
        <title>Extensive intraspecific gene order and gene structural variations between Mo17 and other maize genomes.</title>
        <authorList>
            <person name="Sun S."/>
            <person name="Zhou Y."/>
            <person name="Chen J."/>
            <person name="Shi J."/>
            <person name="Zhao H."/>
            <person name="Zhao H."/>
            <person name="Song W."/>
            <person name="Zhang M."/>
            <person name="Cui Y."/>
            <person name="Dong X."/>
            <person name="Liu H."/>
            <person name="Ma X."/>
            <person name="Jiao Y."/>
            <person name="Wang B."/>
            <person name="Wei X."/>
            <person name="Stein J.C."/>
            <person name="Glaubitz J.C."/>
            <person name="Lu F."/>
            <person name="Yu G."/>
            <person name="Liang C."/>
            <person name="Fengler K."/>
            <person name="Li B."/>
            <person name="Rafalski A."/>
            <person name="Schnable P.S."/>
            <person name="Ware D.H."/>
            <person name="Buckler E.S."/>
            <person name="Lai J."/>
        </authorList>
    </citation>
    <scope>NUCLEOTIDE SEQUENCE [LARGE SCALE GENOMIC DNA]</scope>
    <source>
        <strain evidence="4">cv. Missouri 17</strain>
        <tissue evidence="3">Seedling</tissue>
    </source>
</reference>
<gene>
    <name evidence="3" type="primary">At5g23370_3</name>
    <name evidence="3" type="ORF">Zm00014a_043630</name>
</gene>
<feature type="domain" description="GRAM" evidence="2">
    <location>
        <begin position="103"/>
        <end position="181"/>
    </location>
</feature>
<proteinExistence type="inferred from homology"/>
<dbReference type="SMART" id="SM00568">
    <property type="entry name" value="GRAM"/>
    <property type="match status" value="1"/>
</dbReference>
<evidence type="ECO:0000313" key="3">
    <source>
        <dbReference type="EMBL" id="PWZ38886.1"/>
    </source>
</evidence>
<sequence length="320" mass="36396">MLTMADLLQAMETFTQEHVIGIPLTSFAYADEERQGKSSCSTMVHKKNKKSSFIHRMNKLSHKTDSYMQGFKEHLTMGPKISETIKGKLSFGAKVLQAGGIDKVFREYFAVEKDEKLRKAFQCYLSTTAGPIAGMLFISTKKIAFHSDRPLSFTSPKGGSTRVPYKVLIPTERMKSASVRENLYNPDEKYIDVVTVDGFDFWFMGFVSYEKSYAYRSIRARSSPIKKVANKLFTIVIRNEDVAGESRSQWWPKALKSFASRIQHFLKILGTRGNLEDLGSSNTLILRMLLMQSTIWMGRCCLEGKLLLFLQRKTGRSLLT</sequence>
<protein>
    <submittedName>
        <fullName evidence="3">Putative GEM-like protein 8</fullName>
    </submittedName>
</protein>
<accession>A0A3L6FVV3</accession>
<dbReference type="Pfam" id="PF02893">
    <property type="entry name" value="GRAM"/>
    <property type="match status" value="1"/>
</dbReference>
<dbReference type="CDD" id="cd13222">
    <property type="entry name" value="PH-GRAM_GEM"/>
    <property type="match status" value="1"/>
</dbReference>
<dbReference type="EMBL" id="NCVQ01000003">
    <property type="protein sequence ID" value="PWZ38886.1"/>
    <property type="molecule type" value="Genomic_DNA"/>
</dbReference>
<dbReference type="AlphaFoldDB" id="A0A3L6FVV3"/>
<dbReference type="InterPro" id="IPR037848">
    <property type="entry name" value="GEM-like"/>
</dbReference>
<dbReference type="InterPro" id="IPR004182">
    <property type="entry name" value="GRAM"/>
</dbReference>
<dbReference type="Gene3D" id="2.30.29.30">
    <property type="entry name" value="Pleckstrin-homology domain (PH domain)/Phosphotyrosine-binding domain (PTB)"/>
    <property type="match status" value="1"/>
</dbReference>
<evidence type="ECO:0000313" key="4">
    <source>
        <dbReference type="Proteomes" id="UP000251960"/>
    </source>
</evidence>
<organism evidence="3 4">
    <name type="scientific">Zea mays</name>
    <name type="common">Maize</name>
    <dbReference type="NCBI Taxonomy" id="4577"/>
    <lineage>
        <taxon>Eukaryota</taxon>
        <taxon>Viridiplantae</taxon>
        <taxon>Streptophyta</taxon>
        <taxon>Embryophyta</taxon>
        <taxon>Tracheophyta</taxon>
        <taxon>Spermatophyta</taxon>
        <taxon>Magnoliopsida</taxon>
        <taxon>Liliopsida</taxon>
        <taxon>Poales</taxon>
        <taxon>Poaceae</taxon>
        <taxon>PACMAD clade</taxon>
        <taxon>Panicoideae</taxon>
        <taxon>Andropogonodae</taxon>
        <taxon>Andropogoneae</taxon>
        <taxon>Tripsacinae</taxon>
        <taxon>Zea</taxon>
    </lineage>
</organism>
<dbReference type="PANTHER" id="PTHR31969">
    <property type="entry name" value="GEM-LIKE PROTEIN 2"/>
    <property type="match status" value="1"/>
</dbReference>
<comment type="caution">
    <text evidence="3">The sequence shown here is derived from an EMBL/GenBank/DDBJ whole genome shotgun (WGS) entry which is preliminary data.</text>
</comment>
<name>A0A3L6FVV3_MAIZE</name>
<comment type="similarity">
    <text evidence="1">Belongs to the GEM family.</text>
</comment>
<evidence type="ECO:0000256" key="1">
    <source>
        <dbReference type="ARBA" id="ARBA00009414"/>
    </source>
</evidence>
<dbReference type="Proteomes" id="UP000251960">
    <property type="component" value="Chromosome 2"/>
</dbReference>
<dbReference type="InterPro" id="IPR011993">
    <property type="entry name" value="PH-like_dom_sf"/>
</dbReference>
<evidence type="ECO:0000259" key="2">
    <source>
        <dbReference type="SMART" id="SM00568"/>
    </source>
</evidence>